<protein>
    <submittedName>
        <fullName evidence="3">Uncharacterized protein</fullName>
    </submittedName>
</protein>
<accession>A0A848J1F9</accession>
<dbReference type="Gene3D" id="1.10.287.1490">
    <property type="match status" value="1"/>
</dbReference>
<keyword evidence="1" id="KW-0175">Coiled coil</keyword>
<evidence type="ECO:0000313" key="3">
    <source>
        <dbReference type="EMBL" id="NMM48380.1"/>
    </source>
</evidence>
<dbReference type="AlphaFoldDB" id="A0A848J1F9"/>
<evidence type="ECO:0000256" key="2">
    <source>
        <dbReference type="SAM" id="SignalP"/>
    </source>
</evidence>
<proteinExistence type="predicted"/>
<evidence type="ECO:0000256" key="1">
    <source>
        <dbReference type="SAM" id="Coils"/>
    </source>
</evidence>
<feature type="coiled-coil region" evidence="1">
    <location>
        <begin position="200"/>
        <end position="234"/>
    </location>
</feature>
<name>A0A848J1F9_9BACT</name>
<keyword evidence="2" id="KW-0732">Signal</keyword>
<feature type="signal peptide" evidence="2">
    <location>
        <begin position="1"/>
        <end position="23"/>
    </location>
</feature>
<comment type="caution">
    <text evidence="3">The sequence shown here is derived from an EMBL/GenBank/DDBJ whole genome shotgun (WGS) entry which is preliminary data.</text>
</comment>
<feature type="coiled-coil region" evidence="1">
    <location>
        <begin position="268"/>
        <end position="323"/>
    </location>
</feature>
<feature type="chain" id="PRO_5032697149" evidence="2">
    <location>
        <begin position="24"/>
        <end position="353"/>
    </location>
</feature>
<evidence type="ECO:0000313" key="4">
    <source>
        <dbReference type="Proteomes" id="UP000559010"/>
    </source>
</evidence>
<sequence>MKTKLFLAFVLIFSPVLISGQQAKDQDPSTIRTITDTVYVEVERELPENYKMLLEDINDYSELKGIDEPEKFEFEVKKVDLNRGKDQGIMVIIPEAELERVSKLWEKELENIFSIFKSKVINEGNLYYIENEKIDGFGDNELSLYAKIDQVDSGVKIETYVADSLKVLNSDADARAFDRLKAYVGSFAQEAYQDYVDTEIDREKDILKDKEKELNNLNKDLEKFRKNVKKNEVDIEHSKQDIETNKRTIELNGEKIAKLKNDQYDAKVADNDDLEKNIKKEIKKLERDKDRLQDDNKDLHSDIVEYEQEIMELEHEIKENLNKSFLKKAEIRRQQTIVELYEKKKSNISNPNR</sequence>
<gene>
    <name evidence="3" type="ORF">HH304_08220</name>
</gene>
<dbReference type="EMBL" id="JABBNU010000004">
    <property type="protein sequence ID" value="NMM48380.1"/>
    <property type="molecule type" value="Genomic_DNA"/>
</dbReference>
<organism evidence="3 4">
    <name type="scientific">Marinigracilibium pacificum</name>
    <dbReference type="NCBI Taxonomy" id="2729599"/>
    <lineage>
        <taxon>Bacteria</taxon>
        <taxon>Pseudomonadati</taxon>
        <taxon>Bacteroidota</taxon>
        <taxon>Cytophagia</taxon>
        <taxon>Cytophagales</taxon>
        <taxon>Flammeovirgaceae</taxon>
        <taxon>Marinigracilibium</taxon>
    </lineage>
</organism>
<dbReference type="Proteomes" id="UP000559010">
    <property type="component" value="Unassembled WGS sequence"/>
</dbReference>
<keyword evidence="4" id="KW-1185">Reference proteome</keyword>
<reference evidence="3 4" key="1">
    <citation type="submission" date="2020-04" db="EMBL/GenBank/DDBJ databases">
        <title>Flammeovirgaceae bacterium KN852 isolated from deep sea.</title>
        <authorList>
            <person name="Zhang D.-C."/>
        </authorList>
    </citation>
    <scope>NUCLEOTIDE SEQUENCE [LARGE SCALE GENOMIC DNA]</scope>
    <source>
        <strain evidence="3 4">KN852</strain>
    </source>
</reference>
<dbReference type="RefSeq" id="WP_169680060.1">
    <property type="nucleotide sequence ID" value="NZ_JABBNU010000004.1"/>
</dbReference>